<keyword evidence="3" id="KW-1185">Reference proteome</keyword>
<protein>
    <submittedName>
        <fullName evidence="2">Uncharacterized protein</fullName>
    </submittedName>
</protein>
<evidence type="ECO:0000313" key="3">
    <source>
        <dbReference type="Proteomes" id="UP000248340"/>
    </source>
</evidence>
<feature type="compositionally biased region" description="Polar residues" evidence="1">
    <location>
        <begin position="95"/>
        <end position="111"/>
    </location>
</feature>
<dbReference type="GeneID" id="37133581"/>
<accession>A0A319C9M2</accession>
<name>A0A319C9M2_9EURO</name>
<sequence length="111" mass="12142">MSTSSGLRGSCDVCLHLNNEHSAAPCPVSRCWNRWKRGQVTGGCFKKSNSFTWWMCYACKDHPGAKDNLILGGLRQRDVTRAQRNDYKLTRVTGGDTSSGKVDSSSPVASS</sequence>
<evidence type="ECO:0000256" key="1">
    <source>
        <dbReference type="SAM" id="MobiDB-lite"/>
    </source>
</evidence>
<reference evidence="2 3" key="1">
    <citation type="submission" date="2016-12" db="EMBL/GenBank/DDBJ databases">
        <title>The genomes of Aspergillus section Nigri reveals drivers in fungal speciation.</title>
        <authorList>
            <consortium name="DOE Joint Genome Institute"/>
            <person name="Vesth T.C."/>
            <person name="Nybo J."/>
            <person name="Theobald S."/>
            <person name="Brandl J."/>
            <person name="Frisvad J.C."/>
            <person name="Nielsen K.F."/>
            <person name="Lyhne E.K."/>
            <person name="Kogle M.E."/>
            <person name="Kuo A."/>
            <person name="Riley R."/>
            <person name="Clum A."/>
            <person name="Nolan M."/>
            <person name="Lipzen A."/>
            <person name="Salamov A."/>
            <person name="Henrissat B."/>
            <person name="Wiebenga A."/>
            <person name="De Vries R.P."/>
            <person name="Grigoriev I.V."/>
            <person name="Mortensen U.H."/>
            <person name="Andersen M.R."/>
            <person name="Baker S.E."/>
        </authorList>
    </citation>
    <scope>NUCLEOTIDE SEQUENCE [LARGE SCALE GENOMIC DNA]</scope>
    <source>
        <strain evidence="2 3">CBS 121591</strain>
    </source>
</reference>
<dbReference type="RefSeq" id="XP_025492706.1">
    <property type="nucleotide sequence ID" value="XM_025630840.1"/>
</dbReference>
<gene>
    <name evidence="2" type="ORF">BO82DRAFT_247684</name>
</gene>
<evidence type="ECO:0000313" key="2">
    <source>
        <dbReference type="EMBL" id="PYH82506.1"/>
    </source>
</evidence>
<feature type="non-terminal residue" evidence="2">
    <location>
        <position position="111"/>
    </location>
</feature>
<feature type="region of interest" description="Disordered" evidence="1">
    <location>
        <begin position="85"/>
        <end position="111"/>
    </location>
</feature>
<dbReference type="AlphaFoldDB" id="A0A319C9M2"/>
<dbReference type="Proteomes" id="UP000248340">
    <property type="component" value="Unassembled WGS sequence"/>
</dbReference>
<proteinExistence type="predicted"/>
<dbReference type="OrthoDB" id="4505438at2759"/>
<dbReference type="EMBL" id="KZ821695">
    <property type="protein sequence ID" value="PYH82506.1"/>
    <property type="molecule type" value="Genomic_DNA"/>
</dbReference>
<dbReference type="VEuPathDB" id="FungiDB:BO82DRAFT_247684"/>
<organism evidence="2 3">
    <name type="scientific">Aspergillus uvarum CBS 121591</name>
    <dbReference type="NCBI Taxonomy" id="1448315"/>
    <lineage>
        <taxon>Eukaryota</taxon>
        <taxon>Fungi</taxon>
        <taxon>Dikarya</taxon>
        <taxon>Ascomycota</taxon>
        <taxon>Pezizomycotina</taxon>
        <taxon>Eurotiomycetes</taxon>
        <taxon>Eurotiomycetidae</taxon>
        <taxon>Eurotiales</taxon>
        <taxon>Aspergillaceae</taxon>
        <taxon>Aspergillus</taxon>
        <taxon>Aspergillus subgen. Circumdati</taxon>
    </lineage>
</organism>